<evidence type="ECO:0000313" key="2">
    <source>
        <dbReference type="Proteomes" id="UP001500326"/>
    </source>
</evidence>
<dbReference type="InterPro" id="IPR008930">
    <property type="entry name" value="Terpenoid_cyclase/PrenylTrfase"/>
</dbReference>
<evidence type="ECO:0000313" key="1">
    <source>
        <dbReference type="EMBL" id="GAA1981111.1"/>
    </source>
</evidence>
<protein>
    <submittedName>
        <fullName evidence="1">Uncharacterized protein</fullName>
    </submittedName>
</protein>
<dbReference type="SUPFAM" id="SSF48239">
    <property type="entry name" value="Terpenoid cyclases/Protein prenyltransferases"/>
    <property type="match status" value="1"/>
</dbReference>
<reference evidence="1 2" key="1">
    <citation type="journal article" date="2019" name="Int. J. Syst. Evol. Microbiol.">
        <title>The Global Catalogue of Microorganisms (GCM) 10K type strain sequencing project: providing services to taxonomists for standard genome sequencing and annotation.</title>
        <authorList>
            <consortium name="The Broad Institute Genomics Platform"/>
            <consortium name="The Broad Institute Genome Sequencing Center for Infectious Disease"/>
            <person name="Wu L."/>
            <person name="Ma J."/>
        </authorList>
    </citation>
    <scope>NUCLEOTIDE SEQUENCE [LARGE SCALE GENOMIC DNA]</scope>
    <source>
        <strain evidence="1 2">JCM 14902</strain>
    </source>
</reference>
<keyword evidence="2" id="KW-1185">Reference proteome</keyword>
<gene>
    <name evidence="1" type="ORF">GCM10009777_13320</name>
</gene>
<accession>A0ABN2S6Q6</accession>
<organism evidence="1 2">
    <name type="scientific">Microbacterium pumilum</name>
    <dbReference type="NCBI Taxonomy" id="344165"/>
    <lineage>
        <taxon>Bacteria</taxon>
        <taxon>Bacillati</taxon>
        <taxon>Actinomycetota</taxon>
        <taxon>Actinomycetes</taxon>
        <taxon>Micrococcales</taxon>
        <taxon>Microbacteriaceae</taxon>
        <taxon>Microbacterium</taxon>
    </lineage>
</organism>
<dbReference type="Proteomes" id="UP001500326">
    <property type="component" value="Unassembled WGS sequence"/>
</dbReference>
<dbReference type="EMBL" id="BAAAOH010000001">
    <property type="protein sequence ID" value="GAA1981111.1"/>
    <property type="molecule type" value="Genomic_DNA"/>
</dbReference>
<proteinExistence type="predicted"/>
<name>A0ABN2S6Q6_9MICO</name>
<sequence length="333" mass="36528">MGAMDDIVSQLLRSEEPSVRWRVRTAVLRERADDGSIRALQDDIRRSPRVEAILNGCRGLAPYAKWRGPHWALLALSNLGYPSGDPALLPLRDVVLGQWLRAGYLVDADVSRITRTSYETAVPRVSGRSRVHASQQGGALLAIIRLGLDDGRASMLAQRLCAWQWPDGGWNCDRDPDTAMSSVHETLLPMRGLAAYADASGDAATRSAAVAAAEVFLTRRVAWRRSSDKPLSADAVKLHYPVYWHFDVLAGLVGLRELDLLDDIRCEPALTMLESRRRTQGGWSADARYWRVADAGSNIESVSWGAVSTRQANEWVTADALAVLAAAGRFPST</sequence>
<comment type="caution">
    <text evidence="1">The sequence shown here is derived from an EMBL/GenBank/DDBJ whole genome shotgun (WGS) entry which is preliminary data.</text>
</comment>